<organism evidence="1 2">
    <name type="scientific">Cucumis melo</name>
    <name type="common">Muskmelon</name>
    <dbReference type="NCBI Taxonomy" id="3656"/>
    <lineage>
        <taxon>Eukaryota</taxon>
        <taxon>Viridiplantae</taxon>
        <taxon>Streptophyta</taxon>
        <taxon>Embryophyta</taxon>
        <taxon>Tracheophyta</taxon>
        <taxon>Spermatophyta</taxon>
        <taxon>Magnoliopsida</taxon>
        <taxon>eudicotyledons</taxon>
        <taxon>Gunneridae</taxon>
        <taxon>Pentapetalae</taxon>
        <taxon>rosids</taxon>
        <taxon>fabids</taxon>
        <taxon>Cucurbitales</taxon>
        <taxon>Cucurbitaceae</taxon>
        <taxon>Benincaseae</taxon>
        <taxon>Cucumis</taxon>
    </lineage>
</organism>
<dbReference type="GeneID" id="103498071"/>
<dbReference type="InterPro" id="IPR023614">
    <property type="entry name" value="Porin_dom_sf"/>
</dbReference>
<gene>
    <name evidence="2" type="primary">LOC103498071</name>
</gene>
<dbReference type="InParanoid" id="A0A1S3C8L3"/>
<evidence type="ECO:0000313" key="2">
    <source>
        <dbReference type="RefSeq" id="XP_008458760.2"/>
    </source>
</evidence>
<sequence>MGNWLNKEPPPPMVLVPPLFDYPPLAARTRMLESSYNLLFGKLALKCLFDDYFDEARNFSTVIMLKPIDDPHVDLVATVSGPLDHKPDDKIVGNALFRWQSDIDDPHTFVDLYVSNSDPVLQMRSCAYYPKYGFGAFGIFPLLRKKRLSSEDFGLMGLRYGSRNLSAGVTLTPFSSKDELPKSAWLVSKIGRLTTGVQYEPQYGIKDGASLQNLMNWSCAIGYDVGSGSPLSPSFNFGLELAKNSQFIASFYQHVVVQRRVKNPLEENEIVGITNYIDFGFELQSQIRVDDVKAANNIPDSTFQIAASWQANKNFLLKGKVGPLSSSLAMAFKSWWKPSFTFSISAVRDRTVGRTAYGFGIRVENLREASYQRADPNFVMLTPSKEHLAEGIVWKIGKRPMLQSDINAGNFDGIPKELRPLNKIL</sequence>
<accession>A0A1S3C8L3</accession>
<dbReference type="RefSeq" id="XP_008458760.2">
    <property type="nucleotide sequence ID" value="XM_008460538.3"/>
</dbReference>
<protein>
    <submittedName>
        <fullName evidence="2">Uncharacterized protein LOC103498071</fullName>
    </submittedName>
</protein>
<dbReference type="GO" id="GO:1900057">
    <property type="term" value="P:positive regulation of leaf senescence"/>
    <property type="evidence" value="ECO:0007669"/>
    <property type="project" value="EnsemblPlants"/>
</dbReference>
<dbReference type="AlphaFoldDB" id="A0A1S3C8L3"/>
<dbReference type="Proteomes" id="UP001652600">
    <property type="component" value="Chromosome 9"/>
</dbReference>
<dbReference type="eggNOG" id="ENOG502QRBA">
    <property type="taxonomic scope" value="Eukaryota"/>
</dbReference>
<dbReference type="PANTHER" id="PTHR35738:SF3">
    <property type="entry name" value="OS05G0577800 PROTEIN"/>
    <property type="match status" value="1"/>
</dbReference>
<proteinExistence type="predicted"/>
<dbReference type="GO" id="GO:0005741">
    <property type="term" value="C:mitochondrial outer membrane"/>
    <property type="evidence" value="ECO:0007669"/>
    <property type="project" value="EnsemblPlants"/>
</dbReference>
<name>A0A1S3C8L3_CUCME</name>
<keyword evidence="1" id="KW-1185">Reference proteome</keyword>
<reference evidence="2" key="1">
    <citation type="submission" date="2025-08" db="UniProtKB">
        <authorList>
            <consortium name="RefSeq"/>
        </authorList>
    </citation>
    <scope>IDENTIFICATION</scope>
    <source>
        <tissue evidence="2">Stem</tissue>
    </source>
</reference>
<dbReference type="GO" id="GO:0008308">
    <property type="term" value="F:voltage-gated monoatomic anion channel activity"/>
    <property type="evidence" value="ECO:0007669"/>
    <property type="project" value="EnsemblPlants"/>
</dbReference>
<evidence type="ECO:0000313" key="1">
    <source>
        <dbReference type="Proteomes" id="UP001652600"/>
    </source>
</evidence>
<dbReference type="PANTHER" id="PTHR35738">
    <property type="entry name" value="OS05G0577800 PROTEIN"/>
    <property type="match status" value="1"/>
</dbReference>
<dbReference type="Gene3D" id="2.40.160.10">
    <property type="entry name" value="Porin"/>
    <property type="match status" value="1"/>
</dbReference>
<dbReference type="KEGG" id="cmo:103498071"/>
<dbReference type="Gramene" id="MELO3C021546.2.1">
    <property type="protein sequence ID" value="MELO3C021546.2.1"/>
    <property type="gene ID" value="MELO3C021546.2"/>
</dbReference>